<sequence length="118" mass="11849">MAQGGAGVGVAAVGDDAAGSAVLQMLHGHIDGSGLHPVGGVGGGGGALGLGHDKGEVLLARQVVGHRHLPQKGLVAVADAVLDAAAYARRFKTLRGGDSARDLFHNQHSSFRGVKKYP</sequence>
<dbReference type="EMBL" id="VSSQ01032135">
    <property type="protein sequence ID" value="MPM83305.1"/>
    <property type="molecule type" value="Genomic_DNA"/>
</dbReference>
<organism evidence="1">
    <name type="scientific">bioreactor metagenome</name>
    <dbReference type="NCBI Taxonomy" id="1076179"/>
    <lineage>
        <taxon>unclassified sequences</taxon>
        <taxon>metagenomes</taxon>
        <taxon>ecological metagenomes</taxon>
    </lineage>
</organism>
<name>A0A645D2A2_9ZZZZ</name>
<comment type="caution">
    <text evidence="1">The sequence shown here is derived from an EMBL/GenBank/DDBJ whole genome shotgun (WGS) entry which is preliminary data.</text>
</comment>
<proteinExistence type="predicted"/>
<gene>
    <name evidence="1" type="ORF">SDC9_130369</name>
</gene>
<accession>A0A645D2A2</accession>
<protein>
    <submittedName>
        <fullName evidence="1">Uncharacterized protein</fullName>
    </submittedName>
</protein>
<reference evidence="1" key="1">
    <citation type="submission" date="2019-08" db="EMBL/GenBank/DDBJ databases">
        <authorList>
            <person name="Kucharzyk K."/>
            <person name="Murdoch R.W."/>
            <person name="Higgins S."/>
            <person name="Loffler F."/>
        </authorList>
    </citation>
    <scope>NUCLEOTIDE SEQUENCE</scope>
</reference>
<evidence type="ECO:0000313" key="1">
    <source>
        <dbReference type="EMBL" id="MPM83305.1"/>
    </source>
</evidence>
<dbReference type="AlphaFoldDB" id="A0A645D2A2"/>